<name>A0A0G9MMW1_9SPHN</name>
<dbReference type="KEGG" id="egn:BMF35_a1298"/>
<gene>
    <name evidence="1" type="ORF">AAW01_11520</name>
</gene>
<sequence length="212" mass="23574">MKKTATLIAAMALSLAVPAAAHDMPEPGIWTNTEDAYFAEEEGREPVEWLGIEIGENGSWRYIDAFGNAQFDWSDTPIPGLAWSEEHGWEIGGSEIRMASRFACWFAVRKHEPDENGEEDWTFQRGLPIFDQGGRIFLDGGDEAPDVTMRLRNVTWAEGSTNNPVLVLYVHRDDSVRAESYSWAAPDSDIVGINLRWVQGGCNRVASEEPAG</sequence>
<protein>
    <submittedName>
        <fullName evidence="1">Uncharacterized protein</fullName>
    </submittedName>
</protein>
<dbReference type="EMBL" id="LBHC01000002">
    <property type="protein sequence ID" value="KLE32047.1"/>
    <property type="molecule type" value="Genomic_DNA"/>
</dbReference>
<dbReference type="STRING" id="502682.BMF35_a1298"/>
<dbReference type="AlphaFoldDB" id="A0A0G9MMW1"/>
<dbReference type="RefSeq" id="WP_047007395.1">
    <property type="nucleotide sequence ID" value="NZ_CP018097.1"/>
</dbReference>
<keyword evidence="2" id="KW-1185">Reference proteome</keyword>
<dbReference type="OrthoDB" id="6378475at2"/>
<dbReference type="Proteomes" id="UP000053070">
    <property type="component" value="Unassembled WGS sequence"/>
</dbReference>
<evidence type="ECO:0000313" key="2">
    <source>
        <dbReference type="Proteomes" id="UP000053070"/>
    </source>
</evidence>
<reference evidence="1 2" key="1">
    <citation type="submission" date="2015-04" db="EMBL/GenBank/DDBJ databases">
        <title>The draft genome sequence of Erythrobacr gangjinensis K7-2.</title>
        <authorList>
            <person name="Zhuang L."/>
            <person name="Liu Y."/>
            <person name="Shao Z."/>
        </authorList>
    </citation>
    <scope>NUCLEOTIDE SEQUENCE [LARGE SCALE GENOMIC DNA]</scope>
    <source>
        <strain evidence="1 2">K7-2</strain>
    </source>
</reference>
<dbReference type="PATRIC" id="fig|502682.8.peg.2350"/>
<comment type="caution">
    <text evidence="1">The sequence shown here is derived from an EMBL/GenBank/DDBJ whole genome shotgun (WGS) entry which is preliminary data.</text>
</comment>
<evidence type="ECO:0000313" key="1">
    <source>
        <dbReference type="EMBL" id="KLE32047.1"/>
    </source>
</evidence>
<organism evidence="1 2">
    <name type="scientific">Aurantiacibacter gangjinensis</name>
    <dbReference type="NCBI Taxonomy" id="502682"/>
    <lineage>
        <taxon>Bacteria</taxon>
        <taxon>Pseudomonadati</taxon>
        <taxon>Pseudomonadota</taxon>
        <taxon>Alphaproteobacteria</taxon>
        <taxon>Sphingomonadales</taxon>
        <taxon>Erythrobacteraceae</taxon>
        <taxon>Aurantiacibacter</taxon>
    </lineage>
</organism>
<proteinExistence type="predicted"/>
<accession>A0A0G9MMW1</accession>